<evidence type="ECO:0000259" key="13">
    <source>
        <dbReference type="PROSITE" id="PS51379"/>
    </source>
</evidence>
<dbReference type="PANTHER" id="PTHR32154">
    <property type="entry name" value="PYRUVATE-FLAVODOXIN OXIDOREDUCTASE-RELATED"/>
    <property type="match status" value="1"/>
</dbReference>
<feature type="domain" description="4Fe-4S ferredoxin-type" evidence="13">
    <location>
        <begin position="684"/>
        <end position="713"/>
    </location>
</feature>
<dbReference type="GO" id="GO:0022900">
    <property type="term" value="P:electron transport chain"/>
    <property type="evidence" value="ECO:0007669"/>
    <property type="project" value="InterPro"/>
</dbReference>
<dbReference type="InterPro" id="IPR019752">
    <property type="entry name" value="Pyrv/ketoisovalerate_OxRed_cat"/>
</dbReference>
<feature type="binding site" evidence="10">
    <location>
        <position position="820"/>
    </location>
    <ligand>
        <name>thiamine diphosphate</name>
        <dbReference type="ChEBI" id="CHEBI:58937"/>
    </ligand>
</feature>
<dbReference type="RefSeq" id="WP_048514972.1">
    <property type="nucleotide sequence ID" value="NZ_FUXD01000037.1"/>
</dbReference>
<dbReference type="PATRIC" id="fig|1122219.3.peg.2230"/>
<dbReference type="FunFam" id="3.40.50.970:FF:000012">
    <property type="entry name" value="Pyruvate:ferredoxin (Flavodoxin) oxidoreductase"/>
    <property type="match status" value="1"/>
</dbReference>
<dbReference type="InterPro" id="IPR002880">
    <property type="entry name" value="Pyrv_Fd/Flavodoxin_OxRdtase_N"/>
</dbReference>
<feature type="binding site" evidence="10">
    <location>
        <position position="843"/>
    </location>
    <ligand>
        <name>thiamine diphosphate</name>
        <dbReference type="ChEBI" id="CHEBI:58937"/>
    </ligand>
</feature>
<dbReference type="Pfam" id="PF10371">
    <property type="entry name" value="EKR"/>
    <property type="match status" value="1"/>
</dbReference>
<evidence type="ECO:0000313" key="14">
    <source>
        <dbReference type="EMBL" id="KMO85821.1"/>
    </source>
</evidence>
<dbReference type="AlphaFoldDB" id="A0A0J6ZLS1"/>
<evidence type="ECO:0000256" key="7">
    <source>
        <dbReference type="ARBA" id="ARBA00023004"/>
    </source>
</evidence>
<dbReference type="Gene3D" id="3.40.50.920">
    <property type="match status" value="1"/>
</dbReference>
<feature type="binding site" evidence="12">
    <location>
        <position position="749"/>
    </location>
    <ligand>
        <name>[4Fe-4S] cluster</name>
        <dbReference type="ChEBI" id="CHEBI:49883"/>
        <label>2</label>
    </ligand>
</feature>
<dbReference type="PROSITE" id="PS51379">
    <property type="entry name" value="4FE4S_FER_2"/>
    <property type="match status" value="2"/>
</dbReference>
<dbReference type="Gene3D" id="4.10.780.10">
    <property type="entry name" value="Pyruvate-flavodoxin oxidoreductase, EKR domain"/>
    <property type="match status" value="1"/>
</dbReference>
<dbReference type="SUPFAM" id="SSF54862">
    <property type="entry name" value="4Fe-4S ferredoxins"/>
    <property type="match status" value="1"/>
</dbReference>
<dbReference type="Gene3D" id="3.30.70.20">
    <property type="match status" value="1"/>
</dbReference>
<dbReference type="EMBL" id="LEKT01000044">
    <property type="protein sequence ID" value="KMO85821.1"/>
    <property type="molecule type" value="Genomic_DNA"/>
</dbReference>
<dbReference type="SUPFAM" id="SSF52922">
    <property type="entry name" value="TK C-terminal domain-like"/>
    <property type="match status" value="1"/>
</dbReference>
<protein>
    <submittedName>
        <fullName evidence="14">Pyruvate-flavodoxin oxidoreductase</fullName>
    </submittedName>
</protein>
<keyword evidence="4 12" id="KW-0479">Metal-binding</keyword>
<feature type="binding site" evidence="10">
    <location>
        <position position="66"/>
    </location>
    <ligand>
        <name>thiamine diphosphate</name>
        <dbReference type="ChEBI" id="CHEBI:58937"/>
    </ligand>
</feature>
<keyword evidence="2 9" id="KW-0813">Transport</keyword>
<dbReference type="SUPFAM" id="SSF53323">
    <property type="entry name" value="Pyruvate-ferredoxin oxidoreductase, PFOR, domain III"/>
    <property type="match status" value="1"/>
</dbReference>
<keyword evidence="14" id="KW-0670">Pyruvate</keyword>
<dbReference type="STRING" id="39029.BSR42_11920"/>
<evidence type="ECO:0000256" key="12">
    <source>
        <dbReference type="PIRSR" id="PIRSR000159-50"/>
    </source>
</evidence>
<dbReference type="InParanoid" id="A0A0J6ZLS1"/>
<dbReference type="InterPro" id="IPR017896">
    <property type="entry name" value="4Fe4S_Fe-S-bd"/>
</dbReference>
<feature type="binding site" evidence="12">
    <location>
        <position position="703"/>
    </location>
    <ligand>
        <name>[4Fe-4S] cluster</name>
        <dbReference type="ChEBI" id="CHEBI:49883"/>
        <label>2</label>
    </ligand>
</feature>
<dbReference type="SUPFAM" id="SSF52518">
    <property type="entry name" value="Thiamin diphosphate-binding fold (THDP-binding)"/>
    <property type="match status" value="2"/>
</dbReference>
<evidence type="ECO:0000256" key="3">
    <source>
        <dbReference type="ARBA" id="ARBA00022485"/>
    </source>
</evidence>
<dbReference type="InterPro" id="IPR011895">
    <property type="entry name" value="Pyrv_flavodox_OxRed"/>
</dbReference>
<feature type="binding site" evidence="12">
    <location>
        <position position="696"/>
    </location>
    <ligand>
        <name>[4Fe-4S] cluster</name>
        <dbReference type="ChEBI" id="CHEBI:49883"/>
        <label>1</label>
    </ligand>
</feature>
<feature type="binding site" evidence="12">
    <location>
        <position position="1081"/>
    </location>
    <ligand>
        <name>[4Fe-4S] cluster</name>
        <dbReference type="ChEBI" id="CHEBI:49883"/>
        <label>3</label>
    </ligand>
</feature>
<sequence>MIKKQLIKTVDGNEATADVAYAFTEVATIYPITPSSPMAEHVDVWSAKGRKNLFGQPVKLVEMQSEAGAIGAVHGASETGSLCSSFTASQGLMLMIPVMHRLSGELKPAVLHVAARTVGTHTMSIFGDHSDVMGCRNTGFAMLCSASVQECADLAAVAHLSAIKGHVPFMHFFDGFRTSHEIQKIHMLPEEELRKLIDQEALYDFKRHGLNPEHPVMRSTVTNPDMFFQSREANNIWYDRLPFIVQDYMDQISELTGRDYKLFNYYGAEDAEYVIVAMGSVTGAIQETIDALNAQGKKTGYVQVHLFRPFSLEHFLEAMPDTVRCITVMDRTKEPGALGDPLFVDICAAVKHTGKAVSVLACRYGLSSKDVSPASIHAVFDNMKALQPKEHFTVGIVDDVTHLSIPDIPIKVDMTGTVNCKFWGFGSDGTVGANKNSIKIIGGNTDMYVQAYFEYDTKKSGGVTKSHLRFGKKPIRATYYIKEADFLACHKQAYMDCYDIVSEIKDGGIFLLNCSWNAEELETHLSNAVKRQIAEKNIHFYTIDATKIAEEIGLGSNRTNTVLQAAFFKLTEILPVGDAVKHMKDAIAKTYLTKGEKVIAMNQAAVDRGITDVVKIEVPADWKQLPNASEIKKECNTPDFIRKICEPANAQLGDTIPVSEFVQYADGSYPLGSTKYEKRGVASVVPKWIPENCVQCNRCSLVCPHAAIRPYLVTTEEKKAAPAEFVTKKAVGKGLEPYEFRIQVSPLDCYSCGTCVNVCPAKTKALIMEPLDTQRHESVNWEYAQQIIPKDTGLDKFSVKGSQFNQPLLEFSGACAGCAETAYMKILTQLFGPRMIVANATGCTQAWGSAMPSIPYTTNREGFGPAWSNSVFEDNAEFALGMSLSMDQQREDIRLKSEKLLPMTDGKLQTAIRDWLDSLGVANEGEVTEDISRAYIAALTTASLKGEAACLQQYILAHKEHIIKKTIWMYGGDGWAYDIGYGGLDHVLAMNVNLNIMLVDTEVYSNTGGQSSKATPVGAVAQFASSGRKFNKKDLGRLLMTYGHIYIAQVALGADPNQLIKAIKEAEAYDGPSIIIAYSPCINHGLSGGMGNAQAEMKKAVDCGYWHLYRYNPILQKEGKNAFILDSKEPKESFRDYLMGETRYAALTRTFPELADELFVKAEEFAQKKYEIYKELADK</sequence>
<dbReference type="InterPro" id="IPR033412">
    <property type="entry name" value="PFOR_II"/>
</dbReference>
<dbReference type="CDD" id="cd07034">
    <property type="entry name" value="TPP_PYR_PFOR_IOR-alpha_like"/>
    <property type="match status" value="1"/>
</dbReference>
<dbReference type="Gene3D" id="3.40.920.10">
    <property type="entry name" value="Pyruvate-ferredoxin oxidoreductase, PFOR, domain III"/>
    <property type="match status" value="1"/>
</dbReference>
<dbReference type="SMART" id="SM00890">
    <property type="entry name" value="EKR"/>
    <property type="match status" value="1"/>
</dbReference>
<organism evidence="14 15">
    <name type="scientific">Megasphaera cerevisiae DSM 20462</name>
    <dbReference type="NCBI Taxonomy" id="1122219"/>
    <lineage>
        <taxon>Bacteria</taxon>
        <taxon>Bacillati</taxon>
        <taxon>Bacillota</taxon>
        <taxon>Negativicutes</taxon>
        <taxon>Veillonellales</taxon>
        <taxon>Veillonellaceae</taxon>
        <taxon>Megasphaera</taxon>
    </lineage>
</organism>
<dbReference type="GO" id="GO:0030976">
    <property type="term" value="F:thiamine pyrophosphate binding"/>
    <property type="evidence" value="ECO:0007669"/>
    <property type="project" value="InterPro"/>
</dbReference>
<feature type="binding site" evidence="12">
    <location>
        <position position="759"/>
    </location>
    <ligand>
        <name>[4Fe-4S] cluster</name>
        <dbReference type="ChEBI" id="CHEBI:49883"/>
        <label>1</label>
    </ligand>
</feature>
<feature type="binding site" evidence="12">
    <location>
        <position position="699"/>
    </location>
    <ligand>
        <name>[4Fe-4S] cluster</name>
        <dbReference type="ChEBI" id="CHEBI:49883"/>
        <label>1</label>
    </ligand>
</feature>
<dbReference type="GO" id="GO:0005506">
    <property type="term" value="F:iron ion binding"/>
    <property type="evidence" value="ECO:0007669"/>
    <property type="project" value="InterPro"/>
</dbReference>
<dbReference type="PANTHER" id="PTHR32154:SF0">
    <property type="entry name" value="PYRUVATE-FLAVODOXIN OXIDOREDUCTASE-RELATED"/>
    <property type="match status" value="1"/>
</dbReference>
<dbReference type="FunFam" id="3.40.50.920:FF:000007">
    <property type="entry name" value="Pyruvate:ferredoxin (Flavodoxin) oxidoreductase"/>
    <property type="match status" value="1"/>
</dbReference>
<dbReference type="PROSITE" id="PS00198">
    <property type="entry name" value="4FE4S_FER_1"/>
    <property type="match status" value="1"/>
</dbReference>
<evidence type="ECO:0000256" key="4">
    <source>
        <dbReference type="ARBA" id="ARBA00022723"/>
    </source>
</evidence>
<feature type="binding site" evidence="12">
    <location>
        <position position="693"/>
    </location>
    <ligand>
        <name>[4Fe-4S] cluster</name>
        <dbReference type="ChEBI" id="CHEBI:49883"/>
        <label>1</label>
    </ligand>
</feature>
<evidence type="ECO:0000256" key="9">
    <source>
        <dbReference type="PIRNR" id="PIRNR000159"/>
    </source>
</evidence>
<proteinExistence type="inferred from homology"/>
<dbReference type="Proteomes" id="UP000036503">
    <property type="component" value="Unassembled WGS sequence"/>
</dbReference>
<comment type="cofactor">
    <cofactor evidence="12">
        <name>[4Fe-4S] cluster</name>
        <dbReference type="ChEBI" id="CHEBI:49883"/>
    </cofactor>
    <text evidence="12">Binds 3 [4Fe-4S] clusters per subunit.</text>
</comment>
<evidence type="ECO:0000256" key="10">
    <source>
        <dbReference type="PIRSR" id="PIRSR000159-1"/>
    </source>
</evidence>
<dbReference type="Pfam" id="PF01855">
    <property type="entry name" value="POR_N"/>
    <property type="match status" value="1"/>
</dbReference>
<dbReference type="GO" id="GO:0006979">
    <property type="term" value="P:response to oxidative stress"/>
    <property type="evidence" value="ECO:0007669"/>
    <property type="project" value="TreeGrafter"/>
</dbReference>
<dbReference type="Pfam" id="PF01558">
    <property type="entry name" value="POR"/>
    <property type="match status" value="1"/>
</dbReference>
<keyword evidence="6 9" id="KW-0560">Oxidoreductase</keyword>
<feature type="domain" description="4Fe-4S ferredoxin-type" evidence="13">
    <location>
        <begin position="740"/>
        <end position="771"/>
    </location>
</feature>
<feature type="site" description="Important for catalytic activity" evidence="11">
    <location>
        <position position="1006"/>
    </location>
</feature>
<dbReference type="InterPro" id="IPR002869">
    <property type="entry name" value="Pyrv_flavodox_OxRed_cen"/>
</dbReference>
<dbReference type="InterPro" id="IPR011766">
    <property type="entry name" value="TPP_enzyme_TPP-bd"/>
</dbReference>
<feature type="site" description="Important for catalytic activity" evidence="11">
    <location>
        <position position="33"/>
    </location>
</feature>
<dbReference type="GO" id="GO:0051539">
    <property type="term" value="F:4 iron, 4 sulfur cluster binding"/>
    <property type="evidence" value="ECO:0007669"/>
    <property type="project" value="UniProtKB-KW"/>
</dbReference>
<dbReference type="FunFam" id="3.40.920.10:FF:000001">
    <property type="entry name" value="Pyruvate:ferredoxin (Flavodoxin) oxidoreductase"/>
    <property type="match status" value="1"/>
</dbReference>
<dbReference type="Pfam" id="PF17147">
    <property type="entry name" value="PFOR_II"/>
    <property type="match status" value="1"/>
</dbReference>
<keyword evidence="15" id="KW-1185">Reference proteome</keyword>
<feature type="binding site" evidence="12">
    <location>
        <position position="815"/>
    </location>
    <ligand>
        <name>[4Fe-4S] cluster</name>
        <dbReference type="ChEBI" id="CHEBI:49883"/>
        <label>3</label>
    </ligand>
</feature>
<dbReference type="GO" id="GO:0016903">
    <property type="term" value="F:oxidoreductase activity, acting on the aldehyde or oxo group of donors"/>
    <property type="evidence" value="ECO:0007669"/>
    <property type="project" value="InterPro"/>
</dbReference>
<dbReference type="FunFam" id="3.40.50.970:FF:000041">
    <property type="entry name" value="Pyruvate:ferredoxin (Flavodoxin) oxidoreductase"/>
    <property type="match status" value="1"/>
</dbReference>
<dbReference type="InterPro" id="IPR009014">
    <property type="entry name" value="Transketo_C/PFOR_II"/>
</dbReference>
<dbReference type="CDD" id="cd03377">
    <property type="entry name" value="TPP_PFOR_PNO"/>
    <property type="match status" value="1"/>
</dbReference>
<evidence type="ECO:0000256" key="11">
    <source>
        <dbReference type="PIRSR" id="PIRSR000159-2"/>
    </source>
</evidence>
<keyword evidence="3 12" id="KW-0004">4Fe-4S</keyword>
<keyword evidence="5 9" id="KW-0249">Electron transport</keyword>
<evidence type="ECO:0000256" key="1">
    <source>
        <dbReference type="ARBA" id="ARBA00009032"/>
    </source>
</evidence>
<name>A0A0J6ZLS1_9FIRM</name>
<dbReference type="InterPro" id="IPR029061">
    <property type="entry name" value="THDP-binding"/>
</dbReference>
<feature type="binding site" evidence="10">
    <location>
        <begin position="1001"/>
        <end position="1006"/>
    </location>
    <ligand>
        <name>thiamine diphosphate</name>
        <dbReference type="ChEBI" id="CHEBI:58937"/>
    </ligand>
</feature>
<gene>
    <name evidence="14" type="ORF">AB840_11380</name>
</gene>
<dbReference type="FunFam" id="3.30.70.20:FF:000022">
    <property type="entry name" value="Pyruvate:ferredoxin (Flavodoxin) oxidoreductase"/>
    <property type="match status" value="1"/>
</dbReference>
<dbReference type="Pfam" id="PF02775">
    <property type="entry name" value="TPP_enzyme_C"/>
    <property type="match status" value="1"/>
</dbReference>
<dbReference type="NCBIfam" id="TIGR02176">
    <property type="entry name" value="pyruv_ox_red"/>
    <property type="match status" value="1"/>
</dbReference>
<feature type="binding site" evidence="10">
    <location>
        <position position="33"/>
    </location>
    <ligand>
        <name>pyruvate</name>
        <dbReference type="ChEBI" id="CHEBI:15361"/>
    </ligand>
</feature>
<comment type="similarity">
    <text evidence="1 9">Belongs to the pyruvate:ferredoxin/flavodoxin oxidoreductase family.</text>
</comment>
<dbReference type="PIRSF" id="PIRSF000159">
    <property type="entry name" value="NifJ"/>
    <property type="match status" value="1"/>
</dbReference>
<keyword evidence="7 12" id="KW-0408">Iron</keyword>
<feature type="binding site" evidence="10">
    <location>
        <position position="116"/>
    </location>
    <ligand>
        <name>pyruvate</name>
        <dbReference type="ChEBI" id="CHEBI:15361"/>
    </ligand>
</feature>
<dbReference type="Pfam" id="PF13484">
    <property type="entry name" value="Fer4_16"/>
    <property type="match status" value="1"/>
</dbReference>
<dbReference type="InterPro" id="IPR037112">
    <property type="entry name" value="Pyrv-flavodox_OxR_EKR_sf"/>
</dbReference>
<feature type="binding site" evidence="12">
    <location>
        <position position="755"/>
    </location>
    <ligand>
        <name>[4Fe-4S] cluster</name>
        <dbReference type="ChEBI" id="CHEBI:49883"/>
        <label>2</label>
    </ligand>
</feature>
<feature type="binding site" evidence="12">
    <location>
        <position position="818"/>
    </location>
    <ligand>
        <name>[4Fe-4S] cluster</name>
        <dbReference type="ChEBI" id="CHEBI:49883"/>
        <label>3</label>
    </ligand>
</feature>
<feature type="binding site" evidence="10">
    <location>
        <begin position="972"/>
        <end position="975"/>
    </location>
    <ligand>
        <name>thiamine diphosphate</name>
        <dbReference type="ChEBI" id="CHEBI:58937"/>
    </ligand>
</feature>
<evidence type="ECO:0000256" key="2">
    <source>
        <dbReference type="ARBA" id="ARBA00022448"/>
    </source>
</evidence>
<keyword evidence="8 12" id="KW-0411">Iron-sulfur</keyword>
<accession>A0A0J6ZLS1</accession>
<feature type="binding site" evidence="12">
    <location>
        <position position="752"/>
    </location>
    <ligand>
        <name>[4Fe-4S] cluster</name>
        <dbReference type="ChEBI" id="CHEBI:49883"/>
        <label>2</label>
    </ligand>
</feature>
<evidence type="ECO:0000256" key="5">
    <source>
        <dbReference type="ARBA" id="ARBA00022982"/>
    </source>
</evidence>
<dbReference type="InterPro" id="IPR050722">
    <property type="entry name" value="Pyruvate:ferred/Flavod_OxRd"/>
</dbReference>
<feature type="site" description="Important for catalytic activity" evidence="11">
    <location>
        <position position="116"/>
    </location>
</feature>
<evidence type="ECO:0000313" key="15">
    <source>
        <dbReference type="Proteomes" id="UP000036503"/>
    </source>
</evidence>
<evidence type="ECO:0000256" key="8">
    <source>
        <dbReference type="ARBA" id="ARBA00023014"/>
    </source>
</evidence>
<feature type="binding site" evidence="12">
    <location>
        <position position="843"/>
    </location>
    <ligand>
        <name>[4Fe-4S] cluster</name>
        <dbReference type="ChEBI" id="CHEBI:49883"/>
        <label>3</label>
    </ligand>
</feature>
<evidence type="ECO:0000256" key="6">
    <source>
        <dbReference type="ARBA" id="ARBA00023002"/>
    </source>
</evidence>
<dbReference type="InterPro" id="IPR019456">
    <property type="entry name" value="Pyrv-flavodox_OxRtase_EKR"/>
</dbReference>
<feature type="site" description="Important for catalytic activity" evidence="11">
    <location>
        <position position="66"/>
    </location>
</feature>
<dbReference type="InterPro" id="IPR017900">
    <property type="entry name" value="4Fe4S_Fe_S_CS"/>
</dbReference>
<reference evidence="14 15" key="1">
    <citation type="submission" date="2015-06" db="EMBL/GenBank/DDBJ databases">
        <title>Draft genome sequence of beer spoilage bacterium Megasphaera cerevisiae type strain 20462.</title>
        <authorList>
            <person name="Kutumbaka K."/>
            <person name="Pasmowitz J."/>
            <person name="Mategko J."/>
            <person name="Reyes D."/>
            <person name="Friedrich A."/>
            <person name="Han S."/>
            <person name="Martens-Habbena W."/>
            <person name="Neal-McKinney J."/>
            <person name="Janagama H.K."/>
            <person name="Nadala C."/>
            <person name="Samadpour M."/>
        </authorList>
    </citation>
    <scope>NUCLEOTIDE SEQUENCE [LARGE SCALE GENOMIC DNA]</scope>
    <source>
        <strain evidence="14 15">DSM 20462</strain>
    </source>
</reference>
<comment type="caution">
    <text evidence="14">The sequence shown here is derived from an EMBL/GenBank/DDBJ whole genome shotgun (WGS) entry which is preliminary data.</text>
</comment>
<dbReference type="Gene3D" id="3.40.50.970">
    <property type="match status" value="2"/>
</dbReference>